<reference evidence="1 2" key="1">
    <citation type="submission" date="2016-04" db="EMBL/GenBank/DDBJ databases">
        <title>Genome analyses suggest a sexual origin of heterokaryosis in a supposedly ancient asexual fungus.</title>
        <authorList>
            <person name="Ropars J."/>
            <person name="Sedzielewska K."/>
            <person name="Noel J."/>
            <person name="Charron P."/>
            <person name="Farinelli L."/>
            <person name="Marton T."/>
            <person name="Kruger M."/>
            <person name="Pelin A."/>
            <person name="Brachmann A."/>
            <person name="Corradi N."/>
        </authorList>
    </citation>
    <scope>NUCLEOTIDE SEQUENCE [LARGE SCALE GENOMIC DNA]</scope>
    <source>
        <strain evidence="1 2">A5</strain>
    </source>
</reference>
<evidence type="ECO:0000313" key="2">
    <source>
        <dbReference type="Proteomes" id="UP000232722"/>
    </source>
</evidence>
<evidence type="ECO:0000313" key="1">
    <source>
        <dbReference type="EMBL" id="PKB93494.1"/>
    </source>
</evidence>
<dbReference type="EMBL" id="LLXJ01007912">
    <property type="protein sequence ID" value="PKB93494.1"/>
    <property type="molecule type" value="Genomic_DNA"/>
</dbReference>
<organism evidence="1 2">
    <name type="scientific">Rhizophagus irregularis</name>
    <dbReference type="NCBI Taxonomy" id="588596"/>
    <lineage>
        <taxon>Eukaryota</taxon>
        <taxon>Fungi</taxon>
        <taxon>Fungi incertae sedis</taxon>
        <taxon>Mucoromycota</taxon>
        <taxon>Glomeromycotina</taxon>
        <taxon>Glomeromycetes</taxon>
        <taxon>Glomerales</taxon>
        <taxon>Glomeraceae</taxon>
        <taxon>Rhizophagus</taxon>
    </lineage>
</organism>
<comment type="caution">
    <text evidence="1">The sequence shown here is derived from an EMBL/GenBank/DDBJ whole genome shotgun (WGS) entry which is preliminary data.</text>
</comment>
<feature type="non-terminal residue" evidence="1">
    <location>
        <position position="107"/>
    </location>
</feature>
<dbReference type="AlphaFoldDB" id="A0A2N0NG17"/>
<gene>
    <name evidence="1" type="ORF">RhiirA5_441139</name>
</gene>
<dbReference type="Proteomes" id="UP000232722">
    <property type="component" value="Unassembled WGS sequence"/>
</dbReference>
<proteinExistence type="predicted"/>
<accession>A0A2N0NG17</accession>
<sequence>MPVRYIAHHIQLICTDGKTNIGTFIKVKDSEDMMQFNYYKKHESCINIDIFAFNNYISDYDMIFYKKLYYKKKIRAISDEVKRQICEWGKANKNKHHVDIANHFNEV</sequence>
<protein>
    <submittedName>
        <fullName evidence="1">Uncharacterized protein</fullName>
    </submittedName>
</protein>
<name>A0A2N0NG17_9GLOM</name>
<reference evidence="1 2" key="2">
    <citation type="submission" date="2017-09" db="EMBL/GenBank/DDBJ databases">
        <title>Extensive intraspecific genome diversity in a model arbuscular mycorrhizal fungus.</title>
        <authorList>
            <person name="Chen E.C."/>
            <person name="Morin E."/>
            <person name="Beaudet D."/>
            <person name="Noel J."/>
            <person name="Ndikumana S."/>
            <person name="Charron P."/>
            <person name="St-Onge C."/>
            <person name="Giorgi J."/>
            <person name="Grigoriev I.V."/>
            <person name="Roux C."/>
            <person name="Martin F.M."/>
            <person name="Corradi N."/>
        </authorList>
    </citation>
    <scope>NUCLEOTIDE SEQUENCE [LARGE SCALE GENOMIC DNA]</scope>
    <source>
        <strain evidence="1 2">A5</strain>
    </source>
</reference>